<keyword evidence="1" id="KW-0378">Hydrolase</keyword>
<dbReference type="InterPro" id="IPR039329">
    <property type="entry name" value="SIAE"/>
</dbReference>
<organism evidence="3 4">
    <name type="scientific">Bifidobacterium animalis subsp. animalis MCC 0483</name>
    <dbReference type="NCBI Taxonomy" id="1365955"/>
    <lineage>
        <taxon>Bacteria</taxon>
        <taxon>Bacillati</taxon>
        <taxon>Actinomycetota</taxon>
        <taxon>Actinomycetes</taxon>
        <taxon>Bifidobacteriales</taxon>
        <taxon>Bifidobacteriaceae</taxon>
        <taxon>Bifidobacterium</taxon>
    </lineage>
</organism>
<dbReference type="GO" id="GO:0005975">
    <property type="term" value="P:carbohydrate metabolic process"/>
    <property type="evidence" value="ECO:0007669"/>
    <property type="project" value="TreeGrafter"/>
</dbReference>
<feature type="domain" description="Sialate O-acetylesterase" evidence="2">
    <location>
        <begin position="108"/>
        <end position="212"/>
    </location>
</feature>
<dbReference type="SUPFAM" id="SSF52266">
    <property type="entry name" value="SGNH hydrolase"/>
    <property type="match status" value="1"/>
</dbReference>
<dbReference type="EMBL" id="AWFK01000004">
    <property type="protein sequence ID" value="KOA51127.1"/>
    <property type="molecule type" value="Genomic_DNA"/>
</dbReference>
<dbReference type="InterPro" id="IPR036514">
    <property type="entry name" value="SGNH_hydro_sf"/>
</dbReference>
<evidence type="ECO:0000259" key="2">
    <source>
        <dbReference type="Pfam" id="PF03629"/>
    </source>
</evidence>
<dbReference type="InterPro" id="IPR005181">
    <property type="entry name" value="SASA"/>
</dbReference>
<feature type="domain" description="Sialate O-acetylesterase" evidence="2">
    <location>
        <begin position="293"/>
        <end position="355"/>
    </location>
</feature>
<evidence type="ECO:0000256" key="1">
    <source>
        <dbReference type="ARBA" id="ARBA00022801"/>
    </source>
</evidence>
<dbReference type="AlphaFoldDB" id="A0AB34TAN9"/>
<dbReference type="PANTHER" id="PTHR22901:SF0">
    <property type="entry name" value="SIALATE O-ACETYLESTERASE"/>
    <property type="match status" value="1"/>
</dbReference>
<dbReference type="Gene3D" id="3.40.50.1110">
    <property type="entry name" value="SGNH hydrolase"/>
    <property type="match status" value="1"/>
</dbReference>
<dbReference type="PANTHER" id="PTHR22901">
    <property type="entry name" value="SIALATE O-ACETYLESTERASE"/>
    <property type="match status" value="1"/>
</dbReference>
<reference evidence="3 4" key="1">
    <citation type="journal article" date="2015" name="Int J Genomics">
        <title>Comparative Genomics Revealed Genetic Diversity and Species/Strain-Level Differences in Carbohydrate Metabolism of Three Probiotic Bifidobacterial Species.</title>
        <authorList>
            <person name="Odamaki T."/>
            <person name="Horigome A."/>
            <person name="Sugahara H."/>
            <person name="Hashikura N."/>
            <person name="Minami J."/>
            <person name="Xiao J.Z."/>
            <person name="Abe F."/>
        </authorList>
    </citation>
    <scope>NUCLEOTIDE SEQUENCE [LARGE SCALE GENOMIC DNA]</scope>
    <source>
        <strain evidence="3 4">MCC 0483</strain>
    </source>
</reference>
<gene>
    <name evidence="3" type="ORF">BAAM0483_02615</name>
</gene>
<dbReference type="GO" id="GO:0001681">
    <property type="term" value="F:sialate O-acetylesterase activity"/>
    <property type="evidence" value="ECO:0007669"/>
    <property type="project" value="InterPro"/>
</dbReference>
<evidence type="ECO:0000313" key="4">
    <source>
        <dbReference type="Proteomes" id="UP000037239"/>
    </source>
</evidence>
<sequence>MAEPAESNDGAHDRTRSGNLRVAAIFSDHMVLQRNKPIAVFGEAPVSESVSASLSDGQGQEVARAQESADNDGTFMLTLPAMPASGPLTLQMRCGGDELAFHDVMVGEVWLAGGQSNIEFELHNSEFGKEAVADAHDPLLRFYNTPKSARINLTAESASGWQTAEAPQVAHMSAIGYYFGKQLRDALANGIAVGVVDCYIGGTSISAWMSEHLLEQTELGRSYLQTYRDTIAGKTDEEMLAETSWQQVFDKWNADVAAVKEEHPDYSQPQIDAMLGSCPWQPPVTPFAERRPYTLYEAMIRRVAPYTLAGVLWYQGEEDELNAAGYGELLRGLIAEWRATWHDNALPFLVVQLPQWIAESDAEHDPLRWPVLPR</sequence>
<evidence type="ECO:0000313" key="3">
    <source>
        <dbReference type="EMBL" id="KOA51127.1"/>
    </source>
</evidence>
<accession>A0AB34TAN9</accession>
<dbReference type="Proteomes" id="UP000037239">
    <property type="component" value="Unassembled WGS sequence"/>
</dbReference>
<proteinExistence type="predicted"/>
<name>A0AB34TAN9_9BIFI</name>
<comment type="caution">
    <text evidence="3">The sequence shown here is derived from an EMBL/GenBank/DDBJ whole genome shotgun (WGS) entry which is preliminary data.</text>
</comment>
<dbReference type="RefSeq" id="WP_241486720.1">
    <property type="nucleotide sequence ID" value="NZ_AWFK01000004.1"/>
</dbReference>
<dbReference type="Pfam" id="PF03629">
    <property type="entry name" value="SASA"/>
    <property type="match status" value="2"/>
</dbReference>
<protein>
    <recommendedName>
        <fullName evidence="2">Sialate O-acetylesterase domain-containing protein</fullName>
    </recommendedName>
</protein>